<dbReference type="EMBL" id="FNJB01000003">
    <property type="protein sequence ID" value="SDO51933.1"/>
    <property type="molecule type" value="Genomic_DNA"/>
</dbReference>
<evidence type="ECO:0008006" key="5">
    <source>
        <dbReference type="Google" id="ProtNLM"/>
    </source>
</evidence>
<feature type="signal peptide" evidence="2">
    <location>
        <begin position="1"/>
        <end position="22"/>
    </location>
</feature>
<feature type="compositionally biased region" description="Low complexity" evidence="1">
    <location>
        <begin position="38"/>
        <end position="62"/>
    </location>
</feature>
<protein>
    <recommendedName>
        <fullName evidence="5">DUF3558 domain-containing protein</fullName>
    </recommendedName>
</protein>
<evidence type="ECO:0000313" key="4">
    <source>
        <dbReference type="Proteomes" id="UP000199651"/>
    </source>
</evidence>
<feature type="chain" id="PRO_5039077249" description="DUF3558 domain-containing protein" evidence="2">
    <location>
        <begin position="23"/>
        <end position="192"/>
    </location>
</feature>
<organism evidence="3 4">
    <name type="scientific">Actinokineospora alba</name>
    <dbReference type="NCBI Taxonomy" id="504798"/>
    <lineage>
        <taxon>Bacteria</taxon>
        <taxon>Bacillati</taxon>
        <taxon>Actinomycetota</taxon>
        <taxon>Actinomycetes</taxon>
        <taxon>Pseudonocardiales</taxon>
        <taxon>Pseudonocardiaceae</taxon>
        <taxon>Actinokineospora</taxon>
    </lineage>
</organism>
<evidence type="ECO:0000256" key="1">
    <source>
        <dbReference type="SAM" id="MobiDB-lite"/>
    </source>
</evidence>
<feature type="region of interest" description="Disordered" evidence="1">
    <location>
        <begin position="23"/>
        <end position="86"/>
    </location>
</feature>
<dbReference type="Pfam" id="PF12079">
    <property type="entry name" value="DUF3558"/>
    <property type="match status" value="1"/>
</dbReference>
<dbReference type="RefSeq" id="WP_166658034.1">
    <property type="nucleotide sequence ID" value="NZ_FNDV01000002.1"/>
</dbReference>
<name>A0A1H0K823_9PSEU</name>
<dbReference type="Proteomes" id="UP000199651">
    <property type="component" value="Unassembled WGS sequence"/>
</dbReference>
<sequence>MSKWTKCFGVAVVSLLAIPLVGCSTQEPGTPRPSDGITSTPRTSESRTTPKPKPTTSKPSSPLANVDPCGLLSDSDQTSLGIPAGRKRDIGKSRGCDWNKSGDFGFSIGLNGDIGLKDANYQGGTPRPIDIGKHEATTLENMGGGDGACDIYIAITESSMVHITATSSGASDTPKACAKALAVAKTIDPKLP</sequence>
<gene>
    <name evidence="3" type="ORF">SAMN05192558_103372</name>
</gene>
<dbReference type="AlphaFoldDB" id="A0A1H0K823"/>
<evidence type="ECO:0000313" key="3">
    <source>
        <dbReference type="EMBL" id="SDO51933.1"/>
    </source>
</evidence>
<keyword evidence="2" id="KW-0732">Signal</keyword>
<evidence type="ECO:0000256" key="2">
    <source>
        <dbReference type="SAM" id="SignalP"/>
    </source>
</evidence>
<keyword evidence="4" id="KW-1185">Reference proteome</keyword>
<reference evidence="4" key="1">
    <citation type="submission" date="2016-10" db="EMBL/GenBank/DDBJ databases">
        <authorList>
            <person name="Varghese N."/>
            <person name="Submissions S."/>
        </authorList>
    </citation>
    <scope>NUCLEOTIDE SEQUENCE [LARGE SCALE GENOMIC DNA]</scope>
    <source>
        <strain evidence="4">IBRC-M 10655</strain>
    </source>
</reference>
<dbReference type="STRING" id="504798.SAMN05421871_102677"/>
<accession>A0A1H0K823</accession>
<proteinExistence type="predicted"/>
<dbReference type="InterPro" id="IPR024520">
    <property type="entry name" value="DUF3558"/>
</dbReference>